<gene>
    <name evidence="1" type="ORF">DES41_10644</name>
</gene>
<dbReference type="OrthoDB" id="8855897at2"/>
<keyword evidence="2" id="KW-1185">Reference proteome</keyword>
<comment type="caution">
    <text evidence="1">The sequence shown here is derived from an EMBL/GenBank/DDBJ whole genome shotgun (WGS) entry which is preliminary data.</text>
</comment>
<organism evidence="1 2">
    <name type="scientific">Pseudorhodoferax soli</name>
    <dbReference type="NCBI Taxonomy" id="545864"/>
    <lineage>
        <taxon>Bacteria</taxon>
        <taxon>Pseudomonadati</taxon>
        <taxon>Pseudomonadota</taxon>
        <taxon>Betaproteobacteria</taxon>
        <taxon>Burkholderiales</taxon>
        <taxon>Comamonadaceae</taxon>
    </lineage>
</organism>
<protein>
    <recommendedName>
        <fullName evidence="3">Hemagglutinin</fullName>
    </recommendedName>
</protein>
<dbReference type="Proteomes" id="UP000252884">
    <property type="component" value="Unassembled WGS sequence"/>
</dbReference>
<sequence>MGSDPRAHYEAEVAALRVAAERLLTAGDGEEQVARWAVAQRNALKQRFRADTPADELARLKAWTSSRYGHPLGPSADQLRAAGKSWREIIDGAARPGRYRGRP</sequence>
<evidence type="ECO:0000313" key="2">
    <source>
        <dbReference type="Proteomes" id="UP000252884"/>
    </source>
</evidence>
<dbReference type="RefSeq" id="WP_114469602.1">
    <property type="nucleotide sequence ID" value="NZ_QPJK01000006.1"/>
</dbReference>
<evidence type="ECO:0008006" key="3">
    <source>
        <dbReference type="Google" id="ProtNLM"/>
    </source>
</evidence>
<name>A0A368XMH0_9BURK</name>
<proteinExistence type="predicted"/>
<reference evidence="1 2" key="1">
    <citation type="submission" date="2018-07" db="EMBL/GenBank/DDBJ databases">
        <title>Genomic Encyclopedia of Type Strains, Phase IV (KMG-IV): sequencing the most valuable type-strain genomes for metagenomic binning, comparative biology and taxonomic classification.</title>
        <authorList>
            <person name="Goeker M."/>
        </authorList>
    </citation>
    <scope>NUCLEOTIDE SEQUENCE [LARGE SCALE GENOMIC DNA]</scope>
    <source>
        <strain evidence="1 2">DSM 21634</strain>
    </source>
</reference>
<evidence type="ECO:0000313" key="1">
    <source>
        <dbReference type="EMBL" id="RCW69173.1"/>
    </source>
</evidence>
<dbReference type="AlphaFoldDB" id="A0A368XMH0"/>
<dbReference type="EMBL" id="QPJK01000006">
    <property type="protein sequence ID" value="RCW69173.1"/>
    <property type="molecule type" value="Genomic_DNA"/>
</dbReference>
<accession>A0A368XMH0</accession>